<dbReference type="AlphaFoldDB" id="A0A0F9CUG4"/>
<dbReference type="EMBL" id="LAZR01031767">
    <property type="protein sequence ID" value="KKL52794.1"/>
    <property type="molecule type" value="Genomic_DNA"/>
</dbReference>
<protein>
    <submittedName>
        <fullName evidence="1">Uncharacterized protein</fullName>
    </submittedName>
</protein>
<organism evidence="1">
    <name type="scientific">marine sediment metagenome</name>
    <dbReference type="NCBI Taxonomy" id="412755"/>
    <lineage>
        <taxon>unclassified sequences</taxon>
        <taxon>metagenomes</taxon>
        <taxon>ecological metagenomes</taxon>
    </lineage>
</organism>
<accession>A0A0F9CUG4</accession>
<name>A0A0F9CUG4_9ZZZZ</name>
<comment type="caution">
    <text evidence="1">The sequence shown here is derived from an EMBL/GenBank/DDBJ whole genome shotgun (WGS) entry which is preliminary data.</text>
</comment>
<evidence type="ECO:0000313" key="1">
    <source>
        <dbReference type="EMBL" id="KKL52794.1"/>
    </source>
</evidence>
<proteinExistence type="predicted"/>
<reference evidence="1" key="1">
    <citation type="journal article" date="2015" name="Nature">
        <title>Complex archaea that bridge the gap between prokaryotes and eukaryotes.</title>
        <authorList>
            <person name="Spang A."/>
            <person name="Saw J.H."/>
            <person name="Jorgensen S.L."/>
            <person name="Zaremba-Niedzwiedzka K."/>
            <person name="Martijn J."/>
            <person name="Lind A.E."/>
            <person name="van Eijk R."/>
            <person name="Schleper C."/>
            <person name="Guy L."/>
            <person name="Ettema T.J."/>
        </authorList>
    </citation>
    <scope>NUCLEOTIDE SEQUENCE</scope>
</reference>
<gene>
    <name evidence="1" type="ORF">LCGC14_2281930</name>
</gene>
<sequence length="92" mass="10525">MKFEIRYALSGGFGGVENEDGKEIEADDLEKAERIAWESACEVYDSYEGTSGLRTVDEIIVDDDCSEKEAEETWTEERESWLDYEARSLEAK</sequence>